<reference evidence="1" key="2">
    <citation type="journal article" date="2022" name="New Phytol.">
        <title>Evolutionary transition to the ectomycorrhizal habit in the genomes of a hyperdiverse lineage of mushroom-forming fungi.</title>
        <authorList>
            <person name="Looney B."/>
            <person name="Miyauchi S."/>
            <person name="Morin E."/>
            <person name="Drula E."/>
            <person name="Courty P.E."/>
            <person name="Kohler A."/>
            <person name="Kuo A."/>
            <person name="LaButti K."/>
            <person name="Pangilinan J."/>
            <person name="Lipzen A."/>
            <person name="Riley R."/>
            <person name="Andreopoulos W."/>
            <person name="He G."/>
            <person name="Johnson J."/>
            <person name="Nolan M."/>
            <person name="Tritt A."/>
            <person name="Barry K.W."/>
            <person name="Grigoriev I.V."/>
            <person name="Nagy L.G."/>
            <person name="Hibbett D."/>
            <person name="Henrissat B."/>
            <person name="Matheny P.B."/>
            <person name="Labbe J."/>
            <person name="Martin F.M."/>
        </authorList>
    </citation>
    <scope>NUCLEOTIDE SEQUENCE</scope>
    <source>
        <strain evidence="1">EC-137</strain>
    </source>
</reference>
<name>A0ACB8QTE1_9AGAM</name>
<evidence type="ECO:0000313" key="2">
    <source>
        <dbReference type="Proteomes" id="UP000814128"/>
    </source>
</evidence>
<reference evidence="1" key="1">
    <citation type="submission" date="2021-02" db="EMBL/GenBank/DDBJ databases">
        <authorList>
            <consortium name="DOE Joint Genome Institute"/>
            <person name="Ahrendt S."/>
            <person name="Looney B.P."/>
            <person name="Miyauchi S."/>
            <person name="Morin E."/>
            <person name="Drula E."/>
            <person name="Courty P.E."/>
            <person name="Chicoki N."/>
            <person name="Fauchery L."/>
            <person name="Kohler A."/>
            <person name="Kuo A."/>
            <person name="Labutti K."/>
            <person name="Pangilinan J."/>
            <person name="Lipzen A."/>
            <person name="Riley R."/>
            <person name="Andreopoulos W."/>
            <person name="He G."/>
            <person name="Johnson J."/>
            <person name="Barry K.W."/>
            <person name="Grigoriev I.V."/>
            <person name="Nagy L."/>
            <person name="Hibbett D."/>
            <person name="Henrissat B."/>
            <person name="Matheny P.B."/>
            <person name="Labbe J."/>
            <person name="Martin F."/>
        </authorList>
    </citation>
    <scope>NUCLEOTIDE SEQUENCE</scope>
    <source>
        <strain evidence="1">EC-137</strain>
    </source>
</reference>
<evidence type="ECO:0000313" key="1">
    <source>
        <dbReference type="EMBL" id="KAI0035096.1"/>
    </source>
</evidence>
<dbReference type="EMBL" id="MU273490">
    <property type="protein sequence ID" value="KAI0035096.1"/>
    <property type="molecule type" value="Genomic_DNA"/>
</dbReference>
<proteinExistence type="predicted"/>
<sequence>MFLPVRSLPQVHAVRFLHATSRLARTLIGPPDPISNLRPVLYDASDTPRPVKSTVVIHPYSLSEFARPESDLEYGWRWHRKQLDAFNHAFWTDANTRFTSARDDALSSLPPNATSKARDAVLADLYRRWVLQEASRQAEYNRQFRRRTYEEIKLAMRVHWSRFTRRIGLQRAQESNSDWH</sequence>
<keyword evidence="2" id="KW-1185">Reference proteome</keyword>
<organism evidence="1 2">
    <name type="scientific">Vararia minispora EC-137</name>
    <dbReference type="NCBI Taxonomy" id="1314806"/>
    <lineage>
        <taxon>Eukaryota</taxon>
        <taxon>Fungi</taxon>
        <taxon>Dikarya</taxon>
        <taxon>Basidiomycota</taxon>
        <taxon>Agaricomycotina</taxon>
        <taxon>Agaricomycetes</taxon>
        <taxon>Russulales</taxon>
        <taxon>Lachnocladiaceae</taxon>
        <taxon>Vararia</taxon>
    </lineage>
</organism>
<gene>
    <name evidence="1" type="ORF">K488DRAFT_76869</name>
</gene>
<accession>A0ACB8QTE1</accession>
<comment type="caution">
    <text evidence="1">The sequence shown here is derived from an EMBL/GenBank/DDBJ whole genome shotgun (WGS) entry which is preliminary data.</text>
</comment>
<dbReference type="Proteomes" id="UP000814128">
    <property type="component" value="Unassembled WGS sequence"/>
</dbReference>
<protein>
    <submittedName>
        <fullName evidence="1">Uncharacterized protein</fullName>
    </submittedName>
</protein>